<sequence length="198" mass="21134">MNPMKKSAHSLRKEASRERILEVGSRAVRRAGFHGVGIADVMKEAGLTHGGFYAHFASRDALLCAAVEHAAADSMVTMDAHAARLVAAGLSPFQAMVETYLYPGVIGDRERGCAMAALASEIPVQSDDVVEASREVARRLQRHVLRALPPGYPDDTAWSITGTMLGALQLARALGDSEEGRAVLAAAKRELLARYAPA</sequence>
<dbReference type="Pfam" id="PF00440">
    <property type="entry name" value="TetR_N"/>
    <property type="match status" value="1"/>
</dbReference>
<keyword evidence="1" id="KW-0805">Transcription regulation</keyword>
<gene>
    <name evidence="6" type="ORF">CRM94_15420</name>
</gene>
<keyword evidence="3" id="KW-0804">Transcription</keyword>
<dbReference type="Gene3D" id="1.10.10.60">
    <property type="entry name" value="Homeodomain-like"/>
    <property type="match status" value="1"/>
</dbReference>
<feature type="domain" description="HTH tetR-type" evidence="5">
    <location>
        <begin position="14"/>
        <end position="74"/>
    </location>
</feature>
<name>A0A2A7SIT3_BURGA</name>
<organism evidence="6 7">
    <name type="scientific">Burkholderia gladioli</name>
    <name type="common">Pseudomonas marginata</name>
    <name type="synonym">Phytomonas marginata</name>
    <dbReference type="NCBI Taxonomy" id="28095"/>
    <lineage>
        <taxon>Bacteria</taxon>
        <taxon>Pseudomonadati</taxon>
        <taxon>Pseudomonadota</taxon>
        <taxon>Betaproteobacteria</taxon>
        <taxon>Burkholderiales</taxon>
        <taxon>Burkholderiaceae</taxon>
        <taxon>Burkholderia</taxon>
    </lineage>
</organism>
<dbReference type="InterPro" id="IPR036271">
    <property type="entry name" value="Tet_transcr_reg_TetR-rel_C_sf"/>
</dbReference>
<protein>
    <submittedName>
        <fullName evidence="6">TetR family transcriptional regulator</fullName>
    </submittedName>
</protein>
<dbReference type="PROSITE" id="PS50977">
    <property type="entry name" value="HTH_TETR_2"/>
    <property type="match status" value="1"/>
</dbReference>
<evidence type="ECO:0000259" key="5">
    <source>
        <dbReference type="PROSITE" id="PS50977"/>
    </source>
</evidence>
<dbReference type="Gene3D" id="1.10.357.10">
    <property type="entry name" value="Tetracycline Repressor, domain 2"/>
    <property type="match status" value="1"/>
</dbReference>
<evidence type="ECO:0000256" key="1">
    <source>
        <dbReference type="ARBA" id="ARBA00023015"/>
    </source>
</evidence>
<comment type="caution">
    <text evidence="6">The sequence shown here is derived from an EMBL/GenBank/DDBJ whole genome shotgun (WGS) entry which is preliminary data.</text>
</comment>
<dbReference type="EMBL" id="PDDY01000001">
    <property type="protein sequence ID" value="PEH43426.1"/>
    <property type="molecule type" value="Genomic_DNA"/>
</dbReference>
<evidence type="ECO:0000313" key="7">
    <source>
        <dbReference type="Proteomes" id="UP000220629"/>
    </source>
</evidence>
<evidence type="ECO:0000313" key="6">
    <source>
        <dbReference type="EMBL" id="PEH43426.1"/>
    </source>
</evidence>
<proteinExistence type="predicted"/>
<accession>A0A2A7SIT3</accession>
<dbReference type="PANTHER" id="PTHR47506:SF7">
    <property type="entry name" value="TRANSCRIPTIONAL REGULATORY PROTEIN"/>
    <property type="match status" value="1"/>
</dbReference>
<evidence type="ECO:0000256" key="2">
    <source>
        <dbReference type="ARBA" id="ARBA00023125"/>
    </source>
</evidence>
<dbReference type="InterPro" id="IPR009057">
    <property type="entry name" value="Homeodomain-like_sf"/>
</dbReference>
<dbReference type="GO" id="GO:0003677">
    <property type="term" value="F:DNA binding"/>
    <property type="evidence" value="ECO:0007669"/>
    <property type="project" value="UniProtKB-UniRule"/>
</dbReference>
<dbReference type="InterPro" id="IPR001647">
    <property type="entry name" value="HTH_TetR"/>
</dbReference>
<dbReference type="SUPFAM" id="SSF48498">
    <property type="entry name" value="Tetracyclin repressor-like, C-terminal domain"/>
    <property type="match status" value="1"/>
</dbReference>
<feature type="DNA-binding region" description="H-T-H motif" evidence="4">
    <location>
        <begin position="37"/>
        <end position="56"/>
    </location>
</feature>
<evidence type="ECO:0000256" key="3">
    <source>
        <dbReference type="ARBA" id="ARBA00023163"/>
    </source>
</evidence>
<dbReference type="Proteomes" id="UP000220629">
    <property type="component" value="Unassembled WGS sequence"/>
</dbReference>
<evidence type="ECO:0000256" key="4">
    <source>
        <dbReference type="PROSITE-ProRule" id="PRU00335"/>
    </source>
</evidence>
<dbReference type="RefSeq" id="WP_098153068.1">
    <property type="nucleotide sequence ID" value="NZ_CP065596.1"/>
</dbReference>
<dbReference type="AlphaFoldDB" id="A0A2A7SIT3"/>
<keyword evidence="2 4" id="KW-0238">DNA-binding</keyword>
<dbReference type="PANTHER" id="PTHR47506">
    <property type="entry name" value="TRANSCRIPTIONAL REGULATORY PROTEIN"/>
    <property type="match status" value="1"/>
</dbReference>
<reference evidence="7" key="1">
    <citation type="submission" date="2017-09" db="EMBL/GenBank/DDBJ databases">
        <title>FDA dAtabase for Regulatory Grade micrObial Sequences (FDA-ARGOS): Supporting development and validation of Infectious Disease Dx tests.</title>
        <authorList>
            <person name="Minogue T."/>
            <person name="Wolcott M."/>
            <person name="Wasieloski L."/>
            <person name="Aguilar W."/>
            <person name="Moore D."/>
            <person name="Tallon L."/>
            <person name="Sadzewicz L."/>
            <person name="Ott S."/>
            <person name="Zhao X."/>
            <person name="Nagaraj S."/>
            <person name="Vavikolanu K."/>
            <person name="Aluvathingal J."/>
            <person name="Nadendla S."/>
            <person name="Sichtig H."/>
        </authorList>
    </citation>
    <scope>NUCLEOTIDE SEQUENCE [LARGE SCALE GENOMIC DNA]</scope>
    <source>
        <strain evidence="7">FDAARGOS_390</strain>
    </source>
</reference>
<dbReference type="SUPFAM" id="SSF46689">
    <property type="entry name" value="Homeodomain-like"/>
    <property type="match status" value="1"/>
</dbReference>